<reference evidence="1" key="1">
    <citation type="submission" date="2023-03" db="EMBL/GenBank/DDBJ databases">
        <title>Massive genome expansion in bonnet fungi (Mycena s.s.) driven by repeated elements and novel gene families across ecological guilds.</title>
        <authorList>
            <consortium name="Lawrence Berkeley National Laboratory"/>
            <person name="Harder C.B."/>
            <person name="Miyauchi S."/>
            <person name="Viragh M."/>
            <person name="Kuo A."/>
            <person name="Thoen E."/>
            <person name="Andreopoulos B."/>
            <person name="Lu D."/>
            <person name="Skrede I."/>
            <person name="Drula E."/>
            <person name="Henrissat B."/>
            <person name="Morin E."/>
            <person name="Kohler A."/>
            <person name="Barry K."/>
            <person name="LaButti K."/>
            <person name="Morin E."/>
            <person name="Salamov A."/>
            <person name="Lipzen A."/>
            <person name="Mereny Z."/>
            <person name="Hegedus B."/>
            <person name="Baldrian P."/>
            <person name="Stursova M."/>
            <person name="Weitz H."/>
            <person name="Taylor A."/>
            <person name="Grigoriev I.V."/>
            <person name="Nagy L.G."/>
            <person name="Martin F."/>
            <person name="Kauserud H."/>
        </authorList>
    </citation>
    <scope>NUCLEOTIDE SEQUENCE</scope>
    <source>
        <strain evidence="1">CBHHK002</strain>
    </source>
</reference>
<evidence type="ECO:0000313" key="1">
    <source>
        <dbReference type="EMBL" id="KAJ7323326.1"/>
    </source>
</evidence>
<keyword evidence="2" id="KW-1185">Reference proteome</keyword>
<evidence type="ECO:0000313" key="2">
    <source>
        <dbReference type="Proteomes" id="UP001218218"/>
    </source>
</evidence>
<proteinExistence type="predicted"/>
<gene>
    <name evidence="1" type="ORF">DFH08DRAFT_817900</name>
</gene>
<accession>A0AAD7EGS2</accession>
<dbReference type="Proteomes" id="UP001218218">
    <property type="component" value="Unassembled WGS sequence"/>
</dbReference>
<name>A0AAD7EGS2_9AGAR</name>
<organism evidence="1 2">
    <name type="scientific">Mycena albidolilacea</name>
    <dbReference type="NCBI Taxonomy" id="1033008"/>
    <lineage>
        <taxon>Eukaryota</taxon>
        <taxon>Fungi</taxon>
        <taxon>Dikarya</taxon>
        <taxon>Basidiomycota</taxon>
        <taxon>Agaricomycotina</taxon>
        <taxon>Agaricomycetes</taxon>
        <taxon>Agaricomycetidae</taxon>
        <taxon>Agaricales</taxon>
        <taxon>Marasmiineae</taxon>
        <taxon>Mycenaceae</taxon>
        <taxon>Mycena</taxon>
    </lineage>
</organism>
<dbReference type="AlphaFoldDB" id="A0AAD7EGS2"/>
<dbReference type="EMBL" id="JARIHO010000047">
    <property type="protein sequence ID" value="KAJ7323326.1"/>
    <property type="molecule type" value="Genomic_DNA"/>
</dbReference>
<sequence>MRSTGLLVIEIRAARLLVRCLSKVWPGEALICPTIFGLPRRCYSWRTGIFAGTLEGRRLWLLFFGEYESPEGIQHRDRGREKKSAKKACVERRQICELDIRTMPDKESPSVLEFIAFVLVSLLYAFKTQSLLICAELELMRNCAGNSNGPRHKLTFKYLSTTTIGDGNSPVCTGVWPLDVVGGGPSDTLARLQISMALGARERVANKMREISLQYHSATYINNYYRLCDELLDVDHGPRSPQS</sequence>
<comment type="caution">
    <text evidence="1">The sequence shown here is derived from an EMBL/GenBank/DDBJ whole genome shotgun (WGS) entry which is preliminary data.</text>
</comment>
<protein>
    <submittedName>
        <fullName evidence="1">Uncharacterized protein</fullName>
    </submittedName>
</protein>